<keyword evidence="7" id="KW-1185">Reference proteome</keyword>
<evidence type="ECO:0000313" key="6">
    <source>
        <dbReference type="EMBL" id="KAL3788955.1"/>
    </source>
</evidence>
<sequence>METMSSSGSVDGNQESETSSYHRKSSLSYSETDADEDLLVDKFGFIVEAAETEIENESVAGGEERAPSVKDFTSMFQFRRSTLMKDKSLQPSQRTDAKDRGWPAMLGLDAIITKKEGLYSNLVAKSQSDPYLDQNDFPLQDEFKAEWDGIERDLRRTFPKHSLFCDSQNDDRNHDGDDRTDDSSLMEEEVYGKQALRRILRAYCVYDRDIGYCQGMNFIAGMLLMFLTEEESFWLLVVVMNDEPFKLREIFSRDMAGTHEILYIADKLVNCFLPELYEHFENEQVNTSMFTTQWLMTIYTSTFPFELVSKVWDCFIAEGWKIVYKTLIALLKYAQQDGDLLNCGMEQILTYLRSFQSKVDAEQILSAANKIPLKQRHIQKYASEFRKLRESGEIAVHEVLNRLDTASTTSSMNLSNISKVHRFVIKLKRVQREVSVQDLSPKLVPVVGSAKFAVLLKNALSPEECVGLLGRAKGEEFQDIVIRQEGGKDGGTIVKFKRSIVEDMDLSDVLYDRVMGALEDIPELWEKFSEASWTKKTSNIPLKASRLNHKLHFLKYGFGDFAVPLRDAAFTRGNEKSYVTMQLYLNNGFKGGVTSFKGTKKVFDVNATAGDILLFDQDLRHEECEVVKGRRYILRTEVMYAPHVSAYQYECTI</sequence>
<dbReference type="GO" id="GO:0051213">
    <property type="term" value="F:dioxygenase activity"/>
    <property type="evidence" value="ECO:0007669"/>
    <property type="project" value="UniProtKB-KW"/>
</dbReference>
<dbReference type="InterPro" id="IPR000195">
    <property type="entry name" value="Rab-GAP-TBC_dom"/>
</dbReference>
<dbReference type="SUPFAM" id="SSF47923">
    <property type="entry name" value="Ypt/Rab-GAP domain of gyp1p"/>
    <property type="match status" value="2"/>
</dbReference>
<organism evidence="6 7">
    <name type="scientific">Cyclotella cryptica</name>
    <dbReference type="NCBI Taxonomy" id="29204"/>
    <lineage>
        <taxon>Eukaryota</taxon>
        <taxon>Sar</taxon>
        <taxon>Stramenopiles</taxon>
        <taxon>Ochrophyta</taxon>
        <taxon>Bacillariophyta</taxon>
        <taxon>Coscinodiscophyceae</taxon>
        <taxon>Thalassiosirophycidae</taxon>
        <taxon>Stephanodiscales</taxon>
        <taxon>Stephanodiscaceae</taxon>
        <taxon>Cyclotella</taxon>
    </lineage>
</organism>
<evidence type="ECO:0000256" key="3">
    <source>
        <dbReference type="ARBA" id="ARBA00023002"/>
    </source>
</evidence>
<dbReference type="SMART" id="SM00164">
    <property type="entry name" value="TBC"/>
    <property type="match status" value="1"/>
</dbReference>
<dbReference type="PANTHER" id="PTHR47219">
    <property type="entry name" value="RAB GTPASE-ACTIVATING PROTEIN 1-LIKE"/>
    <property type="match status" value="1"/>
</dbReference>
<accession>A0ABD3PRU6</accession>
<evidence type="ECO:0000313" key="7">
    <source>
        <dbReference type="Proteomes" id="UP001516023"/>
    </source>
</evidence>
<dbReference type="Gene3D" id="1.10.472.80">
    <property type="entry name" value="Ypt/Rab-GAP domain of gyp1p, domain 3"/>
    <property type="match status" value="1"/>
</dbReference>
<gene>
    <name evidence="6" type="ORF">HJC23_000239</name>
</gene>
<evidence type="ECO:0000259" key="5">
    <source>
        <dbReference type="PROSITE" id="PS50086"/>
    </source>
</evidence>
<feature type="domain" description="Rab-GAP TBC" evidence="5">
    <location>
        <begin position="92"/>
        <end position="319"/>
    </location>
</feature>
<dbReference type="Proteomes" id="UP001516023">
    <property type="component" value="Unassembled WGS sequence"/>
</dbReference>
<dbReference type="Pfam" id="PF00566">
    <property type="entry name" value="RabGAP-TBC"/>
    <property type="match status" value="1"/>
</dbReference>
<keyword evidence="3" id="KW-0560">Oxidoreductase</keyword>
<evidence type="ECO:0000256" key="2">
    <source>
        <dbReference type="ARBA" id="ARBA00022964"/>
    </source>
</evidence>
<dbReference type="PROSITE" id="PS50086">
    <property type="entry name" value="TBC_RABGAP"/>
    <property type="match status" value="1"/>
</dbReference>
<evidence type="ECO:0000256" key="4">
    <source>
        <dbReference type="SAM" id="MobiDB-lite"/>
    </source>
</evidence>
<dbReference type="InterPro" id="IPR006620">
    <property type="entry name" value="Pro_4_hyd_alph"/>
</dbReference>
<keyword evidence="2" id="KW-0223">Dioxygenase</keyword>
<protein>
    <recommendedName>
        <fullName evidence="5">Rab-GAP TBC domain-containing protein</fullName>
    </recommendedName>
</protein>
<dbReference type="InterPro" id="IPR035969">
    <property type="entry name" value="Rab-GAP_TBC_sf"/>
</dbReference>
<dbReference type="InterPro" id="IPR050302">
    <property type="entry name" value="Rab_GAP_TBC_domain"/>
</dbReference>
<dbReference type="EMBL" id="JABMIG020000149">
    <property type="protein sequence ID" value="KAL3788955.1"/>
    <property type="molecule type" value="Genomic_DNA"/>
</dbReference>
<evidence type="ECO:0000256" key="1">
    <source>
        <dbReference type="ARBA" id="ARBA00001961"/>
    </source>
</evidence>
<comment type="cofactor">
    <cofactor evidence="1">
        <name>L-ascorbate</name>
        <dbReference type="ChEBI" id="CHEBI:38290"/>
    </cofactor>
</comment>
<dbReference type="Gene3D" id="2.60.120.620">
    <property type="entry name" value="q2cbj1_9rhob like domain"/>
    <property type="match status" value="1"/>
</dbReference>
<dbReference type="Gene3D" id="1.10.8.270">
    <property type="entry name" value="putative rabgap domain of human tbc1 domain family member 14 like domains"/>
    <property type="match status" value="1"/>
</dbReference>
<dbReference type="AlphaFoldDB" id="A0ABD3PRU6"/>
<feature type="compositionally biased region" description="Polar residues" evidence="4">
    <location>
        <begin position="1"/>
        <end position="18"/>
    </location>
</feature>
<dbReference type="PANTHER" id="PTHR47219:SF9">
    <property type="entry name" value="GTPASE ACTIVATING PROTEIN AND CENTROSOME-ASSOCIATED, ISOFORM B"/>
    <property type="match status" value="1"/>
</dbReference>
<name>A0ABD3PRU6_9STRA</name>
<proteinExistence type="predicted"/>
<feature type="region of interest" description="Disordered" evidence="4">
    <location>
        <begin position="1"/>
        <end position="31"/>
    </location>
</feature>
<dbReference type="SMART" id="SM00702">
    <property type="entry name" value="P4Hc"/>
    <property type="match status" value="1"/>
</dbReference>
<reference evidence="6 7" key="1">
    <citation type="journal article" date="2020" name="G3 (Bethesda)">
        <title>Improved Reference Genome for Cyclotella cryptica CCMP332, a Model for Cell Wall Morphogenesis, Salinity Adaptation, and Lipid Production in Diatoms (Bacillariophyta).</title>
        <authorList>
            <person name="Roberts W.R."/>
            <person name="Downey K.M."/>
            <person name="Ruck E.C."/>
            <person name="Traller J.C."/>
            <person name="Alverson A.J."/>
        </authorList>
    </citation>
    <scope>NUCLEOTIDE SEQUENCE [LARGE SCALE GENOMIC DNA]</scope>
    <source>
        <strain evidence="6 7">CCMP332</strain>
    </source>
</reference>
<comment type="caution">
    <text evidence="6">The sequence shown here is derived from an EMBL/GenBank/DDBJ whole genome shotgun (WGS) entry which is preliminary data.</text>
</comment>